<feature type="compositionally biased region" description="Basic and acidic residues" evidence="1">
    <location>
        <begin position="267"/>
        <end position="301"/>
    </location>
</feature>
<protein>
    <recommendedName>
        <fullName evidence="5">DDE-domain-containing protein</fullName>
    </recommendedName>
</protein>
<evidence type="ECO:0000256" key="1">
    <source>
        <dbReference type="SAM" id="MobiDB-lite"/>
    </source>
</evidence>
<dbReference type="RefSeq" id="XP_033579298.1">
    <property type="nucleotide sequence ID" value="XM_033721913.1"/>
</dbReference>
<feature type="region of interest" description="Disordered" evidence="1">
    <location>
        <begin position="258"/>
        <end position="357"/>
    </location>
</feature>
<dbReference type="EMBL" id="MU003697">
    <property type="protein sequence ID" value="KAF2812334.1"/>
    <property type="molecule type" value="Genomic_DNA"/>
</dbReference>
<feature type="region of interest" description="Disordered" evidence="1">
    <location>
        <begin position="221"/>
        <end position="246"/>
    </location>
</feature>
<reference evidence="4" key="2">
    <citation type="submission" date="2020-04" db="EMBL/GenBank/DDBJ databases">
        <authorList>
            <consortium name="NCBI Genome Project"/>
        </authorList>
    </citation>
    <scope>NUCLEOTIDE SEQUENCE</scope>
    <source>
        <strain evidence="4">CBS 304.34</strain>
    </source>
</reference>
<dbReference type="AlphaFoldDB" id="A0A6A6YWG2"/>
<evidence type="ECO:0000313" key="2">
    <source>
        <dbReference type="EMBL" id="KAF2812334.1"/>
    </source>
</evidence>
<reference evidence="2 4" key="1">
    <citation type="journal article" date="2020" name="Stud. Mycol.">
        <title>101 Dothideomycetes genomes: a test case for predicting lifestyles and emergence of pathogens.</title>
        <authorList>
            <person name="Haridas S."/>
            <person name="Albert R."/>
            <person name="Binder M."/>
            <person name="Bloem J."/>
            <person name="Labutti K."/>
            <person name="Salamov A."/>
            <person name="Andreopoulos B."/>
            <person name="Baker S."/>
            <person name="Barry K."/>
            <person name="Bills G."/>
            <person name="Bluhm B."/>
            <person name="Cannon C."/>
            <person name="Castanera R."/>
            <person name="Culley D."/>
            <person name="Daum C."/>
            <person name="Ezra D."/>
            <person name="Gonzalez J."/>
            <person name="Henrissat B."/>
            <person name="Kuo A."/>
            <person name="Liang C."/>
            <person name="Lipzen A."/>
            <person name="Lutzoni F."/>
            <person name="Magnuson J."/>
            <person name="Mondo S."/>
            <person name="Nolan M."/>
            <person name="Ohm R."/>
            <person name="Pangilinan J."/>
            <person name="Park H.-J."/>
            <person name="Ramirez L."/>
            <person name="Alfaro M."/>
            <person name="Sun H."/>
            <person name="Tritt A."/>
            <person name="Yoshinaga Y."/>
            <person name="Zwiers L.-H."/>
            <person name="Turgeon B."/>
            <person name="Goodwin S."/>
            <person name="Spatafora J."/>
            <person name="Crous P."/>
            <person name="Grigoriev I."/>
        </authorList>
    </citation>
    <scope>NUCLEOTIDE SEQUENCE</scope>
    <source>
        <strain evidence="2 4">CBS 304.34</strain>
    </source>
</reference>
<name>A0A6A6YWG2_9PEZI</name>
<dbReference type="GeneID" id="54462806"/>
<dbReference type="OrthoDB" id="3940997at2759"/>
<reference evidence="4" key="3">
    <citation type="submission" date="2025-04" db="UniProtKB">
        <authorList>
            <consortium name="RefSeq"/>
        </authorList>
    </citation>
    <scope>IDENTIFICATION</scope>
    <source>
        <strain evidence="4">CBS 304.34</strain>
    </source>
</reference>
<evidence type="ECO:0008006" key="5">
    <source>
        <dbReference type="Google" id="ProtNLM"/>
    </source>
</evidence>
<feature type="region of interest" description="Disordered" evidence="1">
    <location>
        <begin position="122"/>
        <end position="142"/>
    </location>
</feature>
<organism evidence="2">
    <name type="scientific">Mytilinidion resinicola</name>
    <dbReference type="NCBI Taxonomy" id="574789"/>
    <lineage>
        <taxon>Eukaryota</taxon>
        <taxon>Fungi</taxon>
        <taxon>Dikarya</taxon>
        <taxon>Ascomycota</taxon>
        <taxon>Pezizomycotina</taxon>
        <taxon>Dothideomycetes</taxon>
        <taxon>Pleosporomycetidae</taxon>
        <taxon>Mytilinidiales</taxon>
        <taxon>Mytilinidiaceae</taxon>
        <taxon>Mytilinidion</taxon>
    </lineage>
</organism>
<evidence type="ECO:0000313" key="4">
    <source>
        <dbReference type="RefSeq" id="XP_033579298.1"/>
    </source>
</evidence>
<evidence type="ECO:0000313" key="3">
    <source>
        <dbReference type="Proteomes" id="UP000504636"/>
    </source>
</evidence>
<keyword evidence="3" id="KW-1185">Reference proteome</keyword>
<feature type="compositionally biased region" description="Basic and acidic residues" evidence="1">
    <location>
        <begin position="122"/>
        <end position="133"/>
    </location>
</feature>
<proteinExistence type="predicted"/>
<gene>
    <name evidence="2 4" type="ORF">BDZ99DRAFT_474519</name>
</gene>
<accession>A0A6A6YWG2</accession>
<dbReference type="Proteomes" id="UP000504636">
    <property type="component" value="Unplaced"/>
</dbReference>
<sequence>MDEKGFLIGKLVKKKRIFSKLAYESGRMRHVMQDGNREWITVVAAICADNTALPPTLIYQAGTNNFINYCISNRILLAVYFRTFWVAWKKAITPSNIASGWRKTGIHPWNPEVVLDQFNAKKEKEEDKDEERPSSSNSTGSALTAEVAIQSSLQKEVQALTKDVHQLIATNTLLQSQIRGYQEAFKIEQKNRKRQKNLFQILAEDNDGKAAVYSPNKVRQARELHQEKEDAKARDTALKAEEKVQKQLAKEEKERIAEFNRSAKAAKQREQKDAEDLKKRKAQEAREARDAEKQLKDERKVIQQRQKARQVVFTIPEEPTGQQNHEVEEGVAKSTSGRPQRIRNTPKRYDDSVIMIE</sequence>